<dbReference type="STRING" id="1798383.A3D78_06675"/>
<accession>A0A1F6A2V8</accession>
<evidence type="ECO:0000313" key="2">
    <source>
        <dbReference type="Proteomes" id="UP000176253"/>
    </source>
</evidence>
<dbReference type="AlphaFoldDB" id="A0A1F6A2V8"/>
<dbReference type="EMBL" id="MFJM01000007">
    <property type="protein sequence ID" value="OGG19025.1"/>
    <property type="molecule type" value="Genomic_DNA"/>
</dbReference>
<name>A0A1F6A2V8_9BACT</name>
<sequence>MKPKAERLQQLTFTGPQIVALSERFSVPESMGVQILSLDRPVREKVNGQLAGILSLSNVIENQQDYFPHSNIESLPGFISKEITAGLNSDKPADEKVEDVYNFTLALSRYGTTCQRIREINKHKPVLKKYDHYAEYFTRGGQALSALQSALNRHAISFSFQNEFRLLNSELLNRISDQAINTINQAYQGQETDTDLLRQSGDALHRAITLNEKIAYDFTNDAPVRTGAREMAIRQNLALVKNDLLGYHSDSPYKTATDTAWHINHLRKIFSLTQAELNQVRGFTADLIADLSLKAQSVISQDSDKIVRSQVPSIISLIEAEKALFEIDSQTLSIKTPDAQNNIKNLAVHYQKLGDYHLSIDSPTEAVNDYKNALEMVTKTHQLLPESLLLSLLKSYKQRAHQVPPEERGYIWGMNINRLLLPHRALSNDEGDSFLLAAEIAQIEEDLLSDNITNPISRTLSAAIVNLVEDPSEINASILEGQINLFKADEENSRLIQMGIFLIQGWHDRSKSGNGKDHLSPYKTAYLNASLMAVSQMEELLRKQGQLPEKSAIKTENAAVQILIKDPINSFSSNFMAAPARIEDHSEVSINQVSIRQGENEVDLQEILASRGLSQPWTTIDQNKAVVFIPVVDDSPYLKQPEFCLKLTTDGQAWTMVIKEGEIIGSFITQNANPTIDIYHLVGDETFFWQPDPVSNMSPETLREKGPLTGTFQLVSIPVVFDERRERGGDRYIIPFPPQGGLMLPEIRDFSNVRPGLDIPTILAAYVAAVQKLNSEKAKLELKEQEDFSQIFYPILNDTRSFNEPVLAYIAKGGTNSIIPSAPSLPKLQFTQIGARQGSESAQRYGTFTGDLRSDGKRKPSIISFGLIGMSPQTLPGLLPTAV</sequence>
<reference evidence="1 2" key="1">
    <citation type="journal article" date="2016" name="Nat. Commun.">
        <title>Thousands of microbial genomes shed light on interconnected biogeochemical processes in an aquifer system.</title>
        <authorList>
            <person name="Anantharaman K."/>
            <person name="Brown C.T."/>
            <person name="Hug L.A."/>
            <person name="Sharon I."/>
            <person name="Castelle C.J."/>
            <person name="Probst A.J."/>
            <person name="Thomas B.C."/>
            <person name="Singh A."/>
            <person name="Wilkins M.J."/>
            <person name="Karaoz U."/>
            <person name="Brodie E.L."/>
            <person name="Williams K.H."/>
            <person name="Hubbard S.S."/>
            <person name="Banfield J.F."/>
        </authorList>
    </citation>
    <scope>NUCLEOTIDE SEQUENCE [LARGE SCALE GENOMIC DNA]</scope>
</reference>
<organism evidence="1 2">
    <name type="scientific">Candidatus Gottesmanbacteria bacterium RIFCSPHIGHO2_02_FULL_39_14</name>
    <dbReference type="NCBI Taxonomy" id="1798383"/>
    <lineage>
        <taxon>Bacteria</taxon>
        <taxon>Candidatus Gottesmaniibacteriota</taxon>
    </lineage>
</organism>
<evidence type="ECO:0000313" key="1">
    <source>
        <dbReference type="EMBL" id="OGG19025.1"/>
    </source>
</evidence>
<comment type="caution">
    <text evidence="1">The sequence shown here is derived from an EMBL/GenBank/DDBJ whole genome shotgun (WGS) entry which is preliminary data.</text>
</comment>
<dbReference type="Proteomes" id="UP000176253">
    <property type="component" value="Unassembled WGS sequence"/>
</dbReference>
<gene>
    <name evidence="1" type="ORF">A3D78_06675</name>
</gene>
<proteinExistence type="predicted"/>
<protein>
    <submittedName>
        <fullName evidence="1">Uncharacterized protein</fullName>
    </submittedName>
</protein>